<accession>A0A833FEM7</accession>
<dbReference type="InterPro" id="IPR007197">
    <property type="entry name" value="rSAM"/>
</dbReference>
<proteinExistence type="predicted"/>
<dbReference type="Gene3D" id="3.40.50.280">
    <property type="entry name" value="Cobalamin-binding domain"/>
    <property type="match status" value="1"/>
</dbReference>
<dbReference type="PROSITE" id="PS51918">
    <property type="entry name" value="RADICAL_SAM"/>
    <property type="match status" value="1"/>
</dbReference>
<dbReference type="InterPro" id="IPR058240">
    <property type="entry name" value="rSAM_sf"/>
</dbReference>
<comment type="caution">
    <text evidence="3">The sequence shown here is derived from an EMBL/GenBank/DDBJ whole genome shotgun (WGS) entry which is preliminary data.</text>
</comment>
<dbReference type="SMART" id="SM00729">
    <property type="entry name" value="Elp3"/>
    <property type="match status" value="1"/>
</dbReference>
<evidence type="ECO:0000256" key="1">
    <source>
        <dbReference type="SAM" id="MobiDB-lite"/>
    </source>
</evidence>
<gene>
    <name evidence="3" type="ORF">F8R14_09015</name>
</gene>
<dbReference type="RefSeq" id="WP_127008399.1">
    <property type="nucleotide sequence ID" value="NZ_RQUZ01000010.1"/>
</dbReference>
<organism evidence="3 4">
    <name type="scientific">Veillonella seminalis</name>
    <dbReference type="NCBI Taxonomy" id="1502943"/>
    <lineage>
        <taxon>Bacteria</taxon>
        <taxon>Bacillati</taxon>
        <taxon>Bacillota</taxon>
        <taxon>Negativicutes</taxon>
        <taxon>Veillonellales</taxon>
        <taxon>Veillonellaceae</taxon>
        <taxon>Veillonella</taxon>
    </lineage>
</organism>
<protein>
    <submittedName>
        <fullName evidence="3">Radical SAM protein</fullName>
    </submittedName>
</protein>
<dbReference type="AlphaFoldDB" id="A0A833FEM7"/>
<dbReference type="Pfam" id="PF04055">
    <property type="entry name" value="Radical_SAM"/>
    <property type="match status" value="1"/>
</dbReference>
<dbReference type="Proteomes" id="UP000434554">
    <property type="component" value="Unassembled WGS sequence"/>
</dbReference>
<dbReference type="SFLD" id="SFLDG01082">
    <property type="entry name" value="B12-binding_domain_containing"/>
    <property type="match status" value="1"/>
</dbReference>
<dbReference type="PANTHER" id="PTHR42731">
    <property type="entry name" value="SLL1084 PROTEIN"/>
    <property type="match status" value="1"/>
</dbReference>
<dbReference type="Gene3D" id="3.80.30.20">
    <property type="entry name" value="tm_1862 like domain"/>
    <property type="match status" value="1"/>
</dbReference>
<dbReference type="GO" id="GO:0003824">
    <property type="term" value="F:catalytic activity"/>
    <property type="evidence" value="ECO:0007669"/>
    <property type="project" value="InterPro"/>
</dbReference>
<dbReference type="GO" id="GO:0051536">
    <property type="term" value="F:iron-sulfur cluster binding"/>
    <property type="evidence" value="ECO:0007669"/>
    <property type="project" value="InterPro"/>
</dbReference>
<evidence type="ECO:0000259" key="2">
    <source>
        <dbReference type="PROSITE" id="PS51918"/>
    </source>
</evidence>
<name>A0A833FEM7_9FIRM</name>
<dbReference type="GeneID" id="83055670"/>
<dbReference type="InterPro" id="IPR045784">
    <property type="entry name" value="Radical_SAM_N2"/>
</dbReference>
<evidence type="ECO:0000313" key="4">
    <source>
        <dbReference type="Proteomes" id="UP000434554"/>
    </source>
</evidence>
<dbReference type="SFLD" id="SFLDS00029">
    <property type="entry name" value="Radical_SAM"/>
    <property type="match status" value="1"/>
</dbReference>
<dbReference type="SUPFAM" id="SSF102114">
    <property type="entry name" value="Radical SAM enzymes"/>
    <property type="match status" value="1"/>
</dbReference>
<dbReference type="PANTHER" id="PTHR42731:SF5">
    <property type="entry name" value="RADICAL SAM DOMAIN PROTEIN"/>
    <property type="match status" value="1"/>
</dbReference>
<feature type="domain" description="Radical SAM core" evidence="2">
    <location>
        <begin position="266"/>
        <end position="493"/>
    </location>
</feature>
<reference evidence="3 4" key="1">
    <citation type="submission" date="2019-09" db="EMBL/GenBank/DDBJ databases">
        <title>Draft genome sequence of 3 type strains from the CCUG.</title>
        <authorList>
            <person name="Pineiro-Iglesias B."/>
            <person name="Tunovic T."/>
            <person name="Unosson C."/>
            <person name="Inganas E."/>
            <person name="Ohlen M."/>
            <person name="Cardew S."/>
            <person name="Jensie-Markopoulos S."/>
            <person name="Salva-Serra F."/>
            <person name="Jaen-Luchoro D."/>
            <person name="Karlsson R."/>
            <person name="Svensson-Stadler L."/>
            <person name="Chun J."/>
            <person name="Moore E."/>
        </authorList>
    </citation>
    <scope>NUCLEOTIDE SEQUENCE [LARGE SCALE GENOMIC DNA]</scope>
    <source>
        <strain evidence="3 4">CCUG 65427</strain>
    </source>
</reference>
<sequence length="607" mass="67885">MTRNEILNGLQSLRANEVSRVESNPHKPFKVGLVYPNTYFVGMSNLGLQIIYEEVNLRDTSCGERYFMPAASELRDYEKHRLPLMSVETQRPLNECDVIGIDITFEMDYFNIPQLLKLGRVPVKRIHRIERDPIVIAGGPCATFNPEPLSDFIDAFIIGEGEQLVSEMLTVIEAGRLANESREVILLKLSKLTGVYVPSLYEPQYDENDDFTGYKFLGETSDESGTAGAETGRNENTGETGIVPRITRHWRQLETVGETVIATDYTEFGAMYIVEVARGCGRHCRFCMAGYCYRTPRLRRLDLLKVGVDRAAELNKKVGLMGAAISDYPDIDELVEYIRSKGLRYSCASLRADSLTQAVVDGLAASGQQTITLAPEAGSDRLRRVINKGISNEDMRKAVTLAAKAGIPHIRLYIMVGLPTESDEDIEAIVTMADDVFGYMQEAGCKGRLTLSINPFIPKPFTPFQWMPMAHQKEVTKKLNSIKKALSKNRRIEVLVESPKEAYVQGVLARGDRRLGDIIALAAEQGGAKGFKNACREFDFDMDQALYKERDLMEPLPWDMLDMQLAKGYLANEWQRSLTETYTVPCQAGCRRCGVCSEAGCDYGTTE</sequence>
<dbReference type="InterPro" id="IPR023404">
    <property type="entry name" value="rSAM_horseshoe"/>
</dbReference>
<dbReference type="EMBL" id="WBKH01000010">
    <property type="protein sequence ID" value="KAB1477138.1"/>
    <property type="molecule type" value="Genomic_DNA"/>
</dbReference>
<dbReference type="Pfam" id="PF19864">
    <property type="entry name" value="Radical_SAM_N2"/>
    <property type="match status" value="1"/>
</dbReference>
<dbReference type="InterPro" id="IPR006638">
    <property type="entry name" value="Elp3/MiaA/NifB-like_rSAM"/>
</dbReference>
<feature type="region of interest" description="Disordered" evidence="1">
    <location>
        <begin position="219"/>
        <end position="240"/>
    </location>
</feature>
<dbReference type="CDD" id="cd01335">
    <property type="entry name" value="Radical_SAM"/>
    <property type="match status" value="1"/>
</dbReference>
<evidence type="ECO:0000313" key="3">
    <source>
        <dbReference type="EMBL" id="KAB1477138.1"/>
    </source>
</evidence>